<dbReference type="GO" id="GO:0016705">
    <property type="term" value="F:oxidoreductase activity, acting on paired donors, with incorporation or reduction of molecular oxygen"/>
    <property type="evidence" value="ECO:0007669"/>
    <property type="project" value="InterPro"/>
</dbReference>
<comment type="cofactor">
    <cofactor evidence="1">
        <name>FAD</name>
        <dbReference type="ChEBI" id="CHEBI:57692"/>
    </cofactor>
</comment>
<evidence type="ECO:0000313" key="9">
    <source>
        <dbReference type="Proteomes" id="UP000503011"/>
    </source>
</evidence>
<comment type="similarity">
    <text evidence="2">Belongs to the oxygen-dependent FAD-linked oxidoreductase family.</text>
</comment>
<evidence type="ECO:0000256" key="6">
    <source>
        <dbReference type="SAM" id="MobiDB-lite"/>
    </source>
</evidence>
<dbReference type="SUPFAM" id="SSF56176">
    <property type="entry name" value="FAD-binding/transporter-associated domain-like"/>
    <property type="match status" value="1"/>
</dbReference>
<evidence type="ECO:0000256" key="4">
    <source>
        <dbReference type="ARBA" id="ARBA00022827"/>
    </source>
</evidence>
<dbReference type="Gene3D" id="3.40.462.20">
    <property type="match status" value="1"/>
</dbReference>
<dbReference type="Proteomes" id="UP000503011">
    <property type="component" value="Chromosome"/>
</dbReference>
<dbReference type="InterPro" id="IPR011251">
    <property type="entry name" value="Luciferase-like_dom"/>
</dbReference>
<dbReference type="Gene3D" id="3.30.465.10">
    <property type="match status" value="1"/>
</dbReference>
<dbReference type="InterPro" id="IPR050416">
    <property type="entry name" value="FAD-linked_Oxidoreductase"/>
</dbReference>
<organism evidence="8 9">
    <name type="scientific">Phytohabitans suffuscus</name>
    <dbReference type="NCBI Taxonomy" id="624315"/>
    <lineage>
        <taxon>Bacteria</taxon>
        <taxon>Bacillati</taxon>
        <taxon>Actinomycetota</taxon>
        <taxon>Actinomycetes</taxon>
        <taxon>Micromonosporales</taxon>
        <taxon>Micromonosporaceae</taxon>
    </lineage>
</organism>
<dbReference type="Pfam" id="PF00296">
    <property type="entry name" value="Bac_luciferase"/>
    <property type="match status" value="1"/>
</dbReference>
<dbReference type="Gene3D" id="3.30.43.10">
    <property type="entry name" value="Uridine Diphospho-n-acetylenolpyruvylglucosamine Reductase, domain 2"/>
    <property type="match status" value="1"/>
</dbReference>
<evidence type="ECO:0000256" key="5">
    <source>
        <dbReference type="ARBA" id="ARBA00023002"/>
    </source>
</evidence>
<gene>
    <name evidence="8" type="ORF">Psuf_090060</name>
</gene>
<dbReference type="InterPro" id="IPR036318">
    <property type="entry name" value="FAD-bd_PCMH-like_sf"/>
</dbReference>
<dbReference type="InterPro" id="IPR036661">
    <property type="entry name" value="Luciferase-like_sf"/>
</dbReference>
<dbReference type="Gene3D" id="3.20.20.30">
    <property type="entry name" value="Luciferase-like domain"/>
    <property type="match status" value="1"/>
</dbReference>
<dbReference type="InterPro" id="IPR006094">
    <property type="entry name" value="Oxid_FAD_bind_N"/>
</dbReference>
<dbReference type="InterPro" id="IPR016169">
    <property type="entry name" value="FAD-bd_PCMH_sub2"/>
</dbReference>
<keyword evidence="3" id="KW-0285">Flavoprotein</keyword>
<name>A0A6F8Z0B9_9ACTN</name>
<dbReference type="AlphaFoldDB" id="A0A6F8Z0B9"/>
<evidence type="ECO:0000313" key="8">
    <source>
        <dbReference type="EMBL" id="BCB91693.1"/>
    </source>
</evidence>
<dbReference type="KEGG" id="psuu:Psuf_090060"/>
<keyword evidence="9" id="KW-1185">Reference proteome</keyword>
<dbReference type="InterPro" id="IPR016166">
    <property type="entry name" value="FAD-bd_PCMH"/>
</dbReference>
<feature type="compositionally biased region" description="Basic and acidic residues" evidence="6">
    <location>
        <begin position="1"/>
        <end position="23"/>
    </location>
</feature>
<reference evidence="8 9" key="2">
    <citation type="submission" date="2020-03" db="EMBL/GenBank/DDBJ databases">
        <authorList>
            <person name="Ichikawa N."/>
            <person name="Kimura A."/>
            <person name="Kitahashi Y."/>
            <person name="Uohara A."/>
        </authorList>
    </citation>
    <scope>NUCLEOTIDE SEQUENCE [LARGE SCALE GENOMIC DNA]</scope>
    <source>
        <strain evidence="8 9">NBRC 105367</strain>
    </source>
</reference>
<evidence type="ECO:0000259" key="7">
    <source>
        <dbReference type="PROSITE" id="PS51387"/>
    </source>
</evidence>
<dbReference type="PANTHER" id="PTHR42973">
    <property type="entry name" value="BINDING OXIDOREDUCTASE, PUTATIVE (AFU_ORTHOLOGUE AFUA_1G17690)-RELATED"/>
    <property type="match status" value="1"/>
</dbReference>
<reference evidence="8 9" key="1">
    <citation type="submission" date="2020-03" db="EMBL/GenBank/DDBJ databases">
        <title>Whole genome shotgun sequence of Phytohabitans suffuscus NBRC 105367.</title>
        <authorList>
            <person name="Komaki H."/>
            <person name="Tamura T."/>
        </authorList>
    </citation>
    <scope>NUCLEOTIDE SEQUENCE [LARGE SCALE GENOMIC DNA]</scope>
    <source>
        <strain evidence="8 9">NBRC 105367</strain>
    </source>
</reference>
<dbReference type="InterPro" id="IPR016167">
    <property type="entry name" value="FAD-bd_PCMH_sub1"/>
</dbReference>
<keyword evidence="4" id="KW-0274">FAD</keyword>
<evidence type="ECO:0000256" key="1">
    <source>
        <dbReference type="ARBA" id="ARBA00001974"/>
    </source>
</evidence>
<dbReference type="EMBL" id="AP022871">
    <property type="protein sequence ID" value="BCB91693.1"/>
    <property type="molecule type" value="Genomic_DNA"/>
</dbReference>
<sequence>MTAGERTDELRSPARVRDPRHPTGDGAVTLARLSERLGYDLVTFPDEPDQPAFHDTWTLMSWVAGRTERIHIAANVLSVPLRQPAVLGRAAASLDLLCGGRFDLALGTGAPPTGDGAGPDAVAAMGGPRLSPGAAVDALGEAVDIVRGMLDAGEDTPLRFDGEHYRLTGVERGPLPRHRVPIWLGAREPGALRLVGRKADGWVVTAGQLRPGELRDGNKIIDEAAAGAGRDPAEIRRLLNIAGTFAGRRSGFLQGPPGAWVDDLLPLAVEEGAGTFVLVSDDPATIERFAREVVPALRAAVDRELPAPLAAGPVRGAAVRARRRAGIDYDGLPRSLAGTAVEPGDVDFPRVRSNYLRGGSPGIVLRPGSAAEVAEALAFARRHPDLPMGVRSGGHGVSGRSTNDGGIVVDLGALDTVEVLDEATRRVRIGPGARWKQVAAALEPYGWALTSGDYGGVGVGGLATAGGIGFLGRKHGLTIDHLRAVEMVLADGSVVRASATEHPDLFWAVRGAGANFGVVTAFEFEVDEVGEVGWARLGFVASDIAGFLRGFGEAASTAPRDTTAFLVMGPPRRGQPAVAQLYGMVDSGDPDTVVDQLQPFARLAPMFQQQVVIAPYAAVMGMAPDAEHQGRGEPLSRSAFVREITPEFAAAAQRLLLSGVVYFFQLRTVGGAIADVDPDETAYAHRDAGFSVVAMGVDRERLDRLWDGMGEHFDGLYLSFETDQRPERLGDAFPPRTLRRLRELKGYYDPDNVFRDNFNIRPLAGGEAKS</sequence>
<dbReference type="GO" id="GO:0071949">
    <property type="term" value="F:FAD binding"/>
    <property type="evidence" value="ECO:0007669"/>
    <property type="project" value="InterPro"/>
</dbReference>
<dbReference type="RefSeq" id="WP_173164982.1">
    <property type="nucleotide sequence ID" value="NZ_AP022871.1"/>
</dbReference>
<feature type="region of interest" description="Disordered" evidence="6">
    <location>
        <begin position="1"/>
        <end position="25"/>
    </location>
</feature>
<dbReference type="PROSITE" id="PS00862">
    <property type="entry name" value="OX2_COVAL_FAD"/>
    <property type="match status" value="1"/>
</dbReference>
<evidence type="ECO:0000256" key="2">
    <source>
        <dbReference type="ARBA" id="ARBA00005466"/>
    </source>
</evidence>
<dbReference type="InterPro" id="IPR012951">
    <property type="entry name" value="BBE"/>
</dbReference>
<proteinExistence type="inferred from homology"/>
<evidence type="ECO:0000256" key="3">
    <source>
        <dbReference type="ARBA" id="ARBA00022630"/>
    </source>
</evidence>
<dbReference type="PANTHER" id="PTHR42973:SF39">
    <property type="entry name" value="FAD-BINDING PCMH-TYPE DOMAIN-CONTAINING PROTEIN"/>
    <property type="match status" value="1"/>
</dbReference>
<dbReference type="Pfam" id="PF01565">
    <property type="entry name" value="FAD_binding_4"/>
    <property type="match status" value="1"/>
</dbReference>
<dbReference type="InterPro" id="IPR006093">
    <property type="entry name" value="Oxy_OxRdtase_FAD_BS"/>
</dbReference>
<keyword evidence="5" id="KW-0560">Oxidoreductase</keyword>
<dbReference type="PROSITE" id="PS51387">
    <property type="entry name" value="FAD_PCMH"/>
    <property type="match status" value="1"/>
</dbReference>
<accession>A0A6F8Z0B9</accession>
<dbReference type="SUPFAM" id="SSF51679">
    <property type="entry name" value="Bacterial luciferase-like"/>
    <property type="match status" value="1"/>
</dbReference>
<feature type="domain" description="FAD-binding PCMH-type" evidence="7">
    <location>
        <begin position="357"/>
        <end position="529"/>
    </location>
</feature>
<protein>
    <recommendedName>
        <fullName evidence="7">FAD-binding PCMH-type domain-containing protein</fullName>
    </recommendedName>
</protein>
<dbReference type="Pfam" id="PF08031">
    <property type="entry name" value="BBE"/>
    <property type="match status" value="1"/>
</dbReference>